<dbReference type="EMBL" id="WJBH02000008">
    <property type="protein sequence ID" value="KAI9555027.1"/>
    <property type="molecule type" value="Genomic_DNA"/>
</dbReference>
<dbReference type="SUPFAM" id="SSF53335">
    <property type="entry name" value="S-adenosyl-L-methionine-dependent methyltransferases"/>
    <property type="match status" value="1"/>
</dbReference>
<keyword evidence="3" id="KW-1185">Reference proteome</keyword>
<sequence length="343" mass="38988">MKIVFRLVLTLTALLLCLNIISLDWLQFCYATTSNYSTPKFKGLPTDAKNSMGVSDVDFLVETVNNNVNFQPTRSKCKFSAKLWPLIVTANATNLKNMTMKTQMVSHIVDYFSWTNQSACQISHYFGGLMVSSASGIVSMDGQKAICLDPVVAPRPDQCIVYSFGINYEWSFDDAMDLYGCKVFSFDPSMNVSNHSRSENVFFYQMALSDVDKNEWKKNFVPSRTLSSIYKMLQPIHGTNVTIDYLKIDIESAEWIVLPQILKSGMLDKVRQLSVEIHMDFNEAVNVCCEQANIIHSLEDYGMVRFDSKPNVYSVITLPQRKSFGFAAYEIAWYNNRVLHLNS</sequence>
<proteinExistence type="predicted"/>
<dbReference type="PANTHER" id="PTHR32026">
    <property type="entry name" value="METHYLTRANSFERASE-LIKE PROTEIN 24"/>
    <property type="match status" value="1"/>
</dbReference>
<accession>A0AAD5KLA3</accession>
<dbReference type="AlphaFoldDB" id="A0AAD5KLA3"/>
<feature type="domain" description="Methyltransferase" evidence="1">
    <location>
        <begin position="140"/>
        <end position="314"/>
    </location>
</feature>
<organism evidence="2 3">
    <name type="scientific">Daphnia sinensis</name>
    <dbReference type="NCBI Taxonomy" id="1820382"/>
    <lineage>
        <taxon>Eukaryota</taxon>
        <taxon>Metazoa</taxon>
        <taxon>Ecdysozoa</taxon>
        <taxon>Arthropoda</taxon>
        <taxon>Crustacea</taxon>
        <taxon>Branchiopoda</taxon>
        <taxon>Diplostraca</taxon>
        <taxon>Cladocera</taxon>
        <taxon>Anomopoda</taxon>
        <taxon>Daphniidae</taxon>
        <taxon>Daphnia</taxon>
        <taxon>Daphnia similis group</taxon>
    </lineage>
</organism>
<dbReference type="Proteomes" id="UP000820818">
    <property type="component" value="Linkage Group LG8"/>
</dbReference>
<dbReference type="Gene3D" id="3.40.50.150">
    <property type="entry name" value="Vaccinia Virus protein VP39"/>
    <property type="match status" value="1"/>
</dbReference>
<dbReference type="PANTHER" id="PTHR32026:SF10">
    <property type="entry name" value="METHYLTRANSFERASE-LIKE PROTEIN 24-RELATED"/>
    <property type="match status" value="1"/>
</dbReference>
<dbReference type="InterPro" id="IPR025714">
    <property type="entry name" value="Methyltranfer_dom"/>
</dbReference>
<reference evidence="2 3" key="1">
    <citation type="submission" date="2022-05" db="EMBL/GenBank/DDBJ databases">
        <title>A multi-omics perspective on studying reproductive biology in Daphnia sinensis.</title>
        <authorList>
            <person name="Jia J."/>
        </authorList>
    </citation>
    <scope>NUCLEOTIDE SEQUENCE [LARGE SCALE GENOMIC DNA]</scope>
    <source>
        <strain evidence="2 3">WSL</strain>
    </source>
</reference>
<dbReference type="InterPro" id="IPR029063">
    <property type="entry name" value="SAM-dependent_MTases_sf"/>
</dbReference>
<dbReference type="InterPro" id="IPR026913">
    <property type="entry name" value="METTL24"/>
</dbReference>
<evidence type="ECO:0000313" key="3">
    <source>
        <dbReference type="Proteomes" id="UP000820818"/>
    </source>
</evidence>
<evidence type="ECO:0000313" key="2">
    <source>
        <dbReference type="EMBL" id="KAI9555027.1"/>
    </source>
</evidence>
<dbReference type="Pfam" id="PF13383">
    <property type="entry name" value="Methyltransf_22"/>
    <property type="match status" value="1"/>
</dbReference>
<name>A0AAD5KLA3_9CRUS</name>
<gene>
    <name evidence="2" type="ORF">GHT06_020321</name>
</gene>
<comment type="caution">
    <text evidence="2">The sequence shown here is derived from an EMBL/GenBank/DDBJ whole genome shotgun (WGS) entry which is preliminary data.</text>
</comment>
<protein>
    <recommendedName>
        <fullName evidence="1">Methyltransferase domain-containing protein</fullName>
    </recommendedName>
</protein>
<evidence type="ECO:0000259" key="1">
    <source>
        <dbReference type="Pfam" id="PF13383"/>
    </source>
</evidence>